<dbReference type="Proteomes" id="UP000005408">
    <property type="component" value="Unassembled WGS sequence"/>
</dbReference>
<feature type="compositionally biased region" description="Basic and acidic residues" evidence="1">
    <location>
        <begin position="38"/>
        <end position="49"/>
    </location>
</feature>
<protein>
    <submittedName>
        <fullName evidence="2 3">Uncharacterized protein</fullName>
    </submittedName>
</protein>
<accession>K1QHZ7</accession>
<evidence type="ECO:0000313" key="4">
    <source>
        <dbReference type="Proteomes" id="UP000005408"/>
    </source>
</evidence>
<reference evidence="2" key="1">
    <citation type="journal article" date="2012" name="Nature">
        <title>The oyster genome reveals stress adaptation and complexity of shell formation.</title>
        <authorList>
            <person name="Zhang G."/>
            <person name="Fang X."/>
            <person name="Guo X."/>
            <person name="Li L."/>
            <person name="Luo R."/>
            <person name="Xu F."/>
            <person name="Yang P."/>
            <person name="Zhang L."/>
            <person name="Wang X."/>
            <person name="Qi H."/>
            <person name="Xiong Z."/>
            <person name="Que H."/>
            <person name="Xie Y."/>
            <person name="Holland P.W."/>
            <person name="Paps J."/>
            <person name="Zhu Y."/>
            <person name="Wu F."/>
            <person name="Chen Y."/>
            <person name="Wang J."/>
            <person name="Peng C."/>
            <person name="Meng J."/>
            <person name="Yang L."/>
            <person name="Liu J."/>
            <person name="Wen B."/>
            <person name="Zhang N."/>
            <person name="Huang Z."/>
            <person name="Zhu Q."/>
            <person name="Feng Y."/>
            <person name="Mount A."/>
            <person name="Hedgecock D."/>
            <person name="Xu Z."/>
            <person name="Liu Y."/>
            <person name="Domazet-Loso T."/>
            <person name="Du Y."/>
            <person name="Sun X."/>
            <person name="Zhang S."/>
            <person name="Liu B."/>
            <person name="Cheng P."/>
            <person name="Jiang X."/>
            <person name="Li J."/>
            <person name="Fan D."/>
            <person name="Wang W."/>
            <person name="Fu W."/>
            <person name="Wang T."/>
            <person name="Wang B."/>
            <person name="Zhang J."/>
            <person name="Peng Z."/>
            <person name="Li Y."/>
            <person name="Li N."/>
            <person name="Wang J."/>
            <person name="Chen M."/>
            <person name="He Y."/>
            <person name="Tan F."/>
            <person name="Song X."/>
            <person name="Zheng Q."/>
            <person name="Huang R."/>
            <person name="Yang H."/>
            <person name="Du X."/>
            <person name="Chen L."/>
            <person name="Yang M."/>
            <person name="Gaffney P.M."/>
            <person name="Wang S."/>
            <person name="Luo L."/>
            <person name="She Z."/>
            <person name="Ming Y."/>
            <person name="Huang W."/>
            <person name="Zhang S."/>
            <person name="Huang B."/>
            <person name="Zhang Y."/>
            <person name="Qu T."/>
            <person name="Ni P."/>
            <person name="Miao G."/>
            <person name="Wang J."/>
            <person name="Wang Q."/>
            <person name="Steinberg C.E."/>
            <person name="Wang H."/>
            <person name="Li N."/>
            <person name="Qian L."/>
            <person name="Zhang G."/>
            <person name="Li Y."/>
            <person name="Yang H."/>
            <person name="Liu X."/>
            <person name="Wang J."/>
            <person name="Yin Y."/>
            <person name="Wang J."/>
        </authorList>
    </citation>
    <scope>NUCLEOTIDE SEQUENCE [LARGE SCALE GENOMIC DNA]</scope>
    <source>
        <strain evidence="2">05x7-T-G4-1.051#20</strain>
    </source>
</reference>
<evidence type="ECO:0000256" key="1">
    <source>
        <dbReference type="SAM" id="MobiDB-lite"/>
    </source>
</evidence>
<feature type="region of interest" description="Disordered" evidence="1">
    <location>
        <begin position="38"/>
        <end position="66"/>
    </location>
</feature>
<evidence type="ECO:0000313" key="2">
    <source>
        <dbReference type="EMBL" id="EKC30789.1"/>
    </source>
</evidence>
<dbReference type="EMBL" id="JH816740">
    <property type="protein sequence ID" value="EKC30789.1"/>
    <property type="molecule type" value="Genomic_DNA"/>
</dbReference>
<dbReference type="AlphaFoldDB" id="K1QHZ7"/>
<dbReference type="HOGENOM" id="CLU_2833659_0_0_1"/>
<organism evidence="2">
    <name type="scientific">Magallana gigas</name>
    <name type="common">Pacific oyster</name>
    <name type="synonym">Crassostrea gigas</name>
    <dbReference type="NCBI Taxonomy" id="29159"/>
    <lineage>
        <taxon>Eukaryota</taxon>
        <taxon>Metazoa</taxon>
        <taxon>Spiralia</taxon>
        <taxon>Lophotrochozoa</taxon>
        <taxon>Mollusca</taxon>
        <taxon>Bivalvia</taxon>
        <taxon>Autobranchia</taxon>
        <taxon>Pteriomorphia</taxon>
        <taxon>Ostreida</taxon>
        <taxon>Ostreoidea</taxon>
        <taxon>Ostreidae</taxon>
        <taxon>Magallana</taxon>
    </lineage>
</organism>
<proteinExistence type="predicted"/>
<sequence length="66" mass="7569">MAVLFTHPPNEARQVSLRRCEETREAATDLGPLKTREKDKAIKGRKQCEDDTFPAKVRKTQQSLDQ</sequence>
<reference evidence="3" key="2">
    <citation type="submission" date="2022-08" db="UniProtKB">
        <authorList>
            <consortium name="EnsemblMetazoa"/>
        </authorList>
    </citation>
    <scope>IDENTIFICATION</scope>
    <source>
        <strain evidence="3">05x7-T-G4-1.051#20</strain>
    </source>
</reference>
<name>K1QHZ7_MAGGI</name>
<evidence type="ECO:0000313" key="3">
    <source>
        <dbReference type="EnsemblMetazoa" id="G11945.3:cds"/>
    </source>
</evidence>
<keyword evidence="4" id="KW-1185">Reference proteome</keyword>
<dbReference type="EnsemblMetazoa" id="G11945.3">
    <property type="protein sequence ID" value="G11945.3:cds"/>
    <property type="gene ID" value="G11945"/>
</dbReference>
<gene>
    <name evidence="2" type="ORF">CGI_10021695</name>
</gene>